<dbReference type="RefSeq" id="WP_354445594.1">
    <property type="nucleotide sequence ID" value="NZ_JBEPSH010000006.1"/>
</dbReference>
<dbReference type="SUPFAM" id="SSF55729">
    <property type="entry name" value="Acyl-CoA N-acyltransferases (Nat)"/>
    <property type="match status" value="1"/>
</dbReference>
<organism evidence="2 3">
    <name type="scientific">Ottowia thiooxydans</name>
    <dbReference type="NCBI Taxonomy" id="219182"/>
    <lineage>
        <taxon>Bacteria</taxon>
        <taxon>Pseudomonadati</taxon>
        <taxon>Pseudomonadota</taxon>
        <taxon>Betaproteobacteria</taxon>
        <taxon>Burkholderiales</taxon>
        <taxon>Comamonadaceae</taxon>
        <taxon>Ottowia</taxon>
    </lineage>
</organism>
<dbReference type="PANTHER" id="PTHR43792:SF1">
    <property type="entry name" value="N-ACETYLTRANSFERASE DOMAIN-CONTAINING PROTEIN"/>
    <property type="match status" value="1"/>
</dbReference>
<evidence type="ECO:0000259" key="1">
    <source>
        <dbReference type="Pfam" id="PF13302"/>
    </source>
</evidence>
<dbReference type="Gene3D" id="3.40.630.30">
    <property type="match status" value="1"/>
</dbReference>
<dbReference type="PANTHER" id="PTHR43792">
    <property type="entry name" value="GNAT FAMILY, PUTATIVE (AFU_ORTHOLOGUE AFUA_3G00765)-RELATED-RELATED"/>
    <property type="match status" value="1"/>
</dbReference>
<keyword evidence="3" id="KW-1185">Reference proteome</keyword>
<dbReference type="EMBL" id="JBEPSH010000006">
    <property type="protein sequence ID" value="MET4578401.1"/>
    <property type="molecule type" value="Genomic_DNA"/>
</dbReference>
<name>A0ABV2QBI9_9BURK</name>
<proteinExistence type="predicted"/>
<dbReference type="InterPro" id="IPR016181">
    <property type="entry name" value="Acyl_CoA_acyltransferase"/>
</dbReference>
<protein>
    <submittedName>
        <fullName evidence="2">RimJ/RimL family protein N-acetyltransferase</fullName>
    </submittedName>
</protein>
<evidence type="ECO:0000313" key="2">
    <source>
        <dbReference type="EMBL" id="MET4578401.1"/>
    </source>
</evidence>
<dbReference type="Pfam" id="PF13302">
    <property type="entry name" value="Acetyltransf_3"/>
    <property type="match status" value="1"/>
</dbReference>
<accession>A0ABV2QBI9</accession>
<comment type="caution">
    <text evidence="2">The sequence shown here is derived from an EMBL/GenBank/DDBJ whole genome shotgun (WGS) entry which is preliminary data.</text>
</comment>
<dbReference type="Proteomes" id="UP001549320">
    <property type="component" value="Unassembled WGS sequence"/>
</dbReference>
<gene>
    <name evidence="2" type="ORF">ABIE13_003517</name>
</gene>
<reference evidence="2 3" key="1">
    <citation type="submission" date="2024-06" db="EMBL/GenBank/DDBJ databases">
        <title>Sorghum-associated microbial communities from plants grown in Nebraska, USA.</title>
        <authorList>
            <person name="Schachtman D."/>
        </authorList>
    </citation>
    <scope>NUCLEOTIDE SEQUENCE [LARGE SCALE GENOMIC DNA]</scope>
    <source>
        <strain evidence="2 3">2709</strain>
    </source>
</reference>
<feature type="domain" description="N-acetyltransferase" evidence="1">
    <location>
        <begin position="10"/>
        <end position="144"/>
    </location>
</feature>
<dbReference type="InterPro" id="IPR000182">
    <property type="entry name" value="GNAT_dom"/>
</dbReference>
<dbReference type="InterPro" id="IPR051531">
    <property type="entry name" value="N-acetyltransferase"/>
</dbReference>
<sequence>MGKILKRFDRICIREWSISDSIQYSGIVGDPSVMKYIGNGSTRGIEIAEKEILGFQAENAREGWSRWAVSLDDNGPLIGYAGFSRKFYGIDFGMRFARPYWGHPATYISCCLALEHGFEEAGLSEICTMTHPDHTRGLAFMKKLFSMKPIDEENELGRFQMYVVSRQQYLKSEMNKNRKRMQEVLEIPEVLFDASPRLQLAA</sequence>
<evidence type="ECO:0000313" key="3">
    <source>
        <dbReference type="Proteomes" id="UP001549320"/>
    </source>
</evidence>